<dbReference type="PANTHER" id="PTHR19849">
    <property type="entry name" value="PHOSPHOLIPASE A-2-ACTIVATING PROTEIN"/>
    <property type="match status" value="1"/>
</dbReference>
<evidence type="ECO:0000313" key="5">
    <source>
        <dbReference type="EMBL" id="KAK7233983.1"/>
    </source>
</evidence>
<keyword evidence="3" id="KW-0677">Repeat</keyword>
<keyword evidence="6" id="KW-1185">Reference proteome</keyword>
<dbReference type="InterPro" id="IPR015943">
    <property type="entry name" value="WD40/YVTN_repeat-like_dom_sf"/>
</dbReference>
<dbReference type="InterPro" id="IPR020472">
    <property type="entry name" value="WD40_PAC1"/>
</dbReference>
<comment type="caution">
    <text evidence="5">The sequence shown here is derived from an EMBL/GenBank/DDBJ whole genome shotgun (WGS) entry which is preliminary data.</text>
</comment>
<feature type="repeat" description="WD" evidence="4">
    <location>
        <begin position="287"/>
        <end position="328"/>
    </location>
</feature>
<protein>
    <submittedName>
        <fullName evidence="5">WD repeat-containing protein</fullName>
    </submittedName>
</protein>
<dbReference type="PANTHER" id="PTHR19849:SF0">
    <property type="entry name" value="PHOSPHOLIPASE A-2-ACTIVATING PROTEIN"/>
    <property type="match status" value="1"/>
</dbReference>
<feature type="repeat" description="WD" evidence="4">
    <location>
        <begin position="198"/>
        <end position="239"/>
    </location>
</feature>
<reference evidence="5 6" key="1">
    <citation type="submission" date="2024-03" db="EMBL/GenBank/DDBJ databases">
        <title>Aureococcus anophagefferens CCMP1851 and Kratosvirus quantuckense: Draft genome of a second virus-susceptible host strain in the model system.</title>
        <authorList>
            <person name="Chase E."/>
            <person name="Truchon A.R."/>
            <person name="Schepens W."/>
            <person name="Wilhelm S.W."/>
        </authorList>
    </citation>
    <scope>NUCLEOTIDE SEQUENCE [LARGE SCALE GENOMIC DNA]</scope>
    <source>
        <strain evidence="5 6">CCMP1851</strain>
    </source>
</reference>
<proteinExistence type="predicted"/>
<keyword evidence="1" id="KW-0963">Cytoplasm</keyword>
<dbReference type="PROSITE" id="PS50294">
    <property type="entry name" value="WD_REPEATS_REGION"/>
    <property type="match status" value="4"/>
</dbReference>
<feature type="repeat" description="WD" evidence="4">
    <location>
        <begin position="339"/>
        <end position="380"/>
    </location>
</feature>
<evidence type="ECO:0000256" key="3">
    <source>
        <dbReference type="ARBA" id="ARBA00022737"/>
    </source>
</evidence>
<dbReference type="Gene3D" id="2.130.10.10">
    <property type="entry name" value="YVTN repeat-like/Quinoprotein amine dehydrogenase"/>
    <property type="match status" value="3"/>
</dbReference>
<dbReference type="SUPFAM" id="SSF50998">
    <property type="entry name" value="Quinoprotein alcohol dehydrogenase-like"/>
    <property type="match status" value="1"/>
</dbReference>
<accession>A0ABR1FN77</accession>
<name>A0ABR1FN77_AURAN</name>
<evidence type="ECO:0000256" key="4">
    <source>
        <dbReference type="PROSITE-ProRule" id="PRU00221"/>
    </source>
</evidence>
<dbReference type="Pfam" id="PF00400">
    <property type="entry name" value="WD40"/>
    <property type="match status" value="6"/>
</dbReference>
<dbReference type="PROSITE" id="PS00678">
    <property type="entry name" value="WD_REPEATS_1"/>
    <property type="match status" value="2"/>
</dbReference>
<sequence>MGGPTMSPGWYRVTSKNGALARETESMTSAKVREFAPGTVLHVDATVAIDGGAKTRARVTQPVACWITFKGLRPAASPRAAAPEPPARELQAARHRRWKAMIAAGEAYCHNDADAPWPANLACVLGHMNSVYCCCFAADGSRVVTGSWDRRERLRVFDEHADAVLSASPGPGTFVVTASWANEALVWDVATGDVLVALRSHGAAVNGAAWSGDGRRVVTASEDRTAKVWDAATGEELATLRGHDARKHRGDLWGCDVSSDGARAATASSDETAKLFDAATGACLRTFSGHGDRVTACAFSPDGSRLATSSWDGVGKIWDAATGACLHTLAGHAPPADANQATHGRLESVAFAPDGSRVATTSWDRTARVWDAATGARLETLAGHAETVYCCAFAPDGARLVTGAEDRTARVWVLS</sequence>
<dbReference type="PRINTS" id="PR00320">
    <property type="entry name" value="GPROTEINBRPT"/>
</dbReference>
<organism evidence="5 6">
    <name type="scientific">Aureococcus anophagefferens</name>
    <name type="common">Harmful bloom alga</name>
    <dbReference type="NCBI Taxonomy" id="44056"/>
    <lineage>
        <taxon>Eukaryota</taxon>
        <taxon>Sar</taxon>
        <taxon>Stramenopiles</taxon>
        <taxon>Ochrophyta</taxon>
        <taxon>Pelagophyceae</taxon>
        <taxon>Pelagomonadales</taxon>
        <taxon>Pelagomonadaceae</taxon>
        <taxon>Aureococcus</taxon>
    </lineage>
</organism>
<evidence type="ECO:0000313" key="6">
    <source>
        <dbReference type="Proteomes" id="UP001363151"/>
    </source>
</evidence>
<gene>
    <name evidence="5" type="ORF">SO694_00102098</name>
</gene>
<dbReference type="InterPro" id="IPR011047">
    <property type="entry name" value="Quinoprotein_ADH-like_sf"/>
</dbReference>
<dbReference type="CDD" id="cd00200">
    <property type="entry name" value="WD40"/>
    <property type="match status" value="1"/>
</dbReference>
<keyword evidence="2 4" id="KW-0853">WD repeat</keyword>
<evidence type="ECO:0000256" key="2">
    <source>
        <dbReference type="ARBA" id="ARBA00022574"/>
    </source>
</evidence>
<dbReference type="Proteomes" id="UP001363151">
    <property type="component" value="Unassembled WGS sequence"/>
</dbReference>
<dbReference type="InterPro" id="IPR019775">
    <property type="entry name" value="WD40_repeat_CS"/>
</dbReference>
<dbReference type="PROSITE" id="PS50082">
    <property type="entry name" value="WD_REPEATS_2"/>
    <property type="match status" value="4"/>
</dbReference>
<dbReference type="EMBL" id="JBBJCI010000353">
    <property type="protein sequence ID" value="KAK7233983.1"/>
    <property type="molecule type" value="Genomic_DNA"/>
</dbReference>
<dbReference type="SMART" id="SM00320">
    <property type="entry name" value="WD40"/>
    <property type="match status" value="6"/>
</dbReference>
<dbReference type="InterPro" id="IPR001680">
    <property type="entry name" value="WD40_rpt"/>
</dbReference>
<feature type="repeat" description="WD" evidence="4">
    <location>
        <begin position="381"/>
        <end position="415"/>
    </location>
</feature>
<evidence type="ECO:0000256" key="1">
    <source>
        <dbReference type="ARBA" id="ARBA00022490"/>
    </source>
</evidence>